<dbReference type="EMBL" id="CP011801">
    <property type="protein sequence ID" value="ALA60163.1"/>
    <property type="molecule type" value="Genomic_DNA"/>
</dbReference>
<evidence type="ECO:0000256" key="2">
    <source>
        <dbReference type="ARBA" id="ARBA00022481"/>
    </source>
</evidence>
<keyword evidence="9" id="KW-1185">Reference proteome</keyword>
<dbReference type="KEGG" id="nmv:NITMOv2_3772"/>
<proteinExistence type="predicted"/>
<keyword evidence="3 7" id="KW-0812">Transmembrane</keyword>
<evidence type="ECO:0000256" key="6">
    <source>
        <dbReference type="SAM" id="MobiDB-lite"/>
    </source>
</evidence>
<feature type="compositionally biased region" description="Polar residues" evidence="6">
    <location>
        <begin position="9"/>
        <end position="21"/>
    </location>
</feature>
<evidence type="ECO:0000313" key="9">
    <source>
        <dbReference type="Proteomes" id="UP000069205"/>
    </source>
</evidence>
<reference evidence="8 9" key="1">
    <citation type="journal article" date="2015" name="Proc. Natl. Acad. Sci. U.S.A.">
        <title>Expanded metabolic versatility of ubiquitous nitrite-oxidizing bacteria from the genus Nitrospira.</title>
        <authorList>
            <person name="Koch H."/>
            <person name="Lucker S."/>
            <person name="Albertsen M."/>
            <person name="Kitzinger K."/>
            <person name="Herbold C."/>
            <person name="Spieck E."/>
            <person name="Nielsen P.H."/>
            <person name="Wagner M."/>
            <person name="Daims H."/>
        </authorList>
    </citation>
    <scope>NUCLEOTIDE SEQUENCE [LARGE SCALE GENOMIC DNA]</scope>
    <source>
        <strain evidence="8 9">NSP M-1</strain>
    </source>
</reference>
<protein>
    <submittedName>
        <fullName evidence="8">Pilin (Modular protein)</fullName>
    </submittedName>
</protein>
<accession>A0A0K2GGS0</accession>
<evidence type="ECO:0000256" key="7">
    <source>
        <dbReference type="SAM" id="Phobius"/>
    </source>
</evidence>
<dbReference type="PANTHER" id="PTHR30093">
    <property type="entry name" value="GENERAL SECRETION PATHWAY PROTEIN G"/>
    <property type="match status" value="1"/>
</dbReference>
<feature type="region of interest" description="Disordered" evidence="6">
    <location>
        <begin position="1"/>
        <end position="21"/>
    </location>
</feature>
<keyword evidence="5 7" id="KW-0472">Membrane</keyword>
<comment type="subcellular location">
    <subcellularLocation>
        <location evidence="1">Membrane</location>
        <topology evidence="1">Single-pass membrane protein</topology>
    </subcellularLocation>
</comment>
<gene>
    <name evidence="8" type="ORF">NITMOv2_3772</name>
</gene>
<dbReference type="PROSITE" id="PS00409">
    <property type="entry name" value="PROKAR_NTER_METHYL"/>
    <property type="match status" value="1"/>
</dbReference>
<dbReference type="SUPFAM" id="SSF54523">
    <property type="entry name" value="Pili subunits"/>
    <property type="match status" value="1"/>
</dbReference>
<evidence type="ECO:0000256" key="5">
    <source>
        <dbReference type="ARBA" id="ARBA00023136"/>
    </source>
</evidence>
<dbReference type="NCBIfam" id="TIGR02532">
    <property type="entry name" value="IV_pilin_GFxxxE"/>
    <property type="match status" value="1"/>
</dbReference>
<organism evidence="8 9">
    <name type="scientific">Nitrospira moscoviensis</name>
    <dbReference type="NCBI Taxonomy" id="42253"/>
    <lineage>
        <taxon>Bacteria</taxon>
        <taxon>Pseudomonadati</taxon>
        <taxon>Nitrospirota</taxon>
        <taxon>Nitrospiria</taxon>
        <taxon>Nitrospirales</taxon>
        <taxon>Nitrospiraceae</taxon>
        <taxon>Nitrospira</taxon>
    </lineage>
</organism>
<dbReference type="InterPro" id="IPR012902">
    <property type="entry name" value="N_methyl_site"/>
</dbReference>
<sequence length="228" mass="23286">MQAPRVIGHQQSVGLGPSVNHQQGGSTMCKVFRKQEGFTLIELMIVVAIIGILAAIAIPNFLQYQMKSQQSEAKTNLQAIKTSEVSFSGEQGCYIGTQAEGVAAPAAGTKVTPVVWGVGLGPTAPGAAWCTAVFTGFHSDIGFRATGSVRYEYQVNATTVAAPGIYTVATSCAAVAAAAPAVGTAGAGAAGNNNFLAAAWSNLDGDAAVSRWDSTVDHGANDCTTGVY</sequence>
<dbReference type="Proteomes" id="UP000069205">
    <property type="component" value="Chromosome"/>
</dbReference>
<dbReference type="Pfam" id="PF07963">
    <property type="entry name" value="N_methyl"/>
    <property type="match status" value="1"/>
</dbReference>
<dbReference type="AlphaFoldDB" id="A0A0K2GGS0"/>
<name>A0A0K2GGS0_NITMO</name>
<dbReference type="PATRIC" id="fig|42253.5.peg.3719"/>
<dbReference type="Gene3D" id="3.30.700.10">
    <property type="entry name" value="Glycoprotein, Type 4 Pilin"/>
    <property type="match status" value="1"/>
</dbReference>
<evidence type="ECO:0000256" key="1">
    <source>
        <dbReference type="ARBA" id="ARBA00004167"/>
    </source>
</evidence>
<dbReference type="InterPro" id="IPR045584">
    <property type="entry name" value="Pilin-like"/>
</dbReference>
<dbReference type="PANTHER" id="PTHR30093:SF44">
    <property type="entry name" value="TYPE II SECRETION SYSTEM CORE PROTEIN G"/>
    <property type="match status" value="1"/>
</dbReference>
<keyword evidence="4 7" id="KW-1133">Transmembrane helix</keyword>
<dbReference type="GO" id="GO:0016020">
    <property type="term" value="C:membrane"/>
    <property type="evidence" value="ECO:0007669"/>
    <property type="project" value="UniProtKB-SubCell"/>
</dbReference>
<feature type="transmembrane region" description="Helical" evidence="7">
    <location>
        <begin position="40"/>
        <end position="62"/>
    </location>
</feature>
<evidence type="ECO:0000256" key="4">
    <source>
        <dbReference type="ARBA" id="ARBA00022989"/>
    </source>
</evidence>
<keyword evidence="2" id="KW-0488">Methylation</keyword>
<evidence type="ECO:0000313" key="8">
    <source>
        <dbReference type="EMBL" id="ALA60163.1"/>
    </source>
</evidence>
<dbReference type="STRING" id="42253.NITMOv2_3772"/>
<evidence type="ECO:0000256" key="3">
    <source>
        <dbReference type="ARBA" id="ARBA00022692"/>
    </source>
</evidence>